<comment type="caution">
    <text evidence="1">The sequence shown here is derived from an EMBL/GenBank/DDBJ whole genome shotgun (WGS) entry which is preliminary data.</text>
</comment>
<dbReference type="EMBL" id="MZXV01000075">
    <property type="protein sequence ID" value="PZV34347.1"/>
    <property type="molecule type" value="Genomic_DNA"/>
</dbReference>
<name>A0A2W7BUU9_9HYPH</name>
<organism evidence="1 2">
    <name type="scientific">Mesorhizobium kowhaii</name>
    <dbReference type="NCBI Taxonomy" id="1300272"/>
    <lineage>
        <taxon>Bacteria</taxon>
        <taxon>Pseudomonadati</taxon>
        <taxon>Pseudomonadota</taxon>
        <taxon>Alphaproteobacteria</taxon>
        <taxon>Hyphomicrobiales</taxon>
        <taxon>Phyllobacteriaceae</taxon>
        <taxon>Mesorhizobium</taxon>
    </lineage>
</organism>
<evidence type="ECO:0000313" key="1">
    <source>
        <dbReference type="EMBL" id="PZV34347.1"/>
    </source>
</evidence>
<dbReference type="AlphaFoldDB" id="A0A2W7BUU9"/>
<keyword evidence="2" id="KW-1185">Reference proteome</keyword>
<sequence>MMSKPGRGLRLGQCRWLGALMRSSVRTYRLLVLAIILAGGILGTAPARADGPSFDCGKASLPAEKAICADPQLSAIDLLVSRAFKDFEPAFGGDKRMIARGLIADRNTCKSDTACIVSALNNALQTYGNGPSWVQDYNTALIGKKALEAAAHNPNGADQPLPSAIGQCASTHIETLTTRLGDDPLATASPEAGSAATFTNGGTAVSYDREPGLAASKVGDAAVMCLISIPRDCPKDDERGRVYYGIDLAIKGSRALPDSQHMCGGA</sequence>
<evidence type="ECO:0000313" key="2">
    <source>
        <dbReference type="Proteomes" id="UP000248616"/>
    </source>
</evidence>
<gene>
    <name evidence="1" type="ORF">B5V02_32905</name>
</gene>
<dbReference type="Proteomes" id="UP000248616">
    <property type="component" value="Unassembled WGS sequence"/>
</dbReference>
<dbReference type="OrthoDB" id="427567at2"/>
<protein>
    <submittedName>
        <fullName evidence="1">Uncharacterized protein</fullName>
    </submittedName>
</protein>
<reference evidence="2" key="1">
    <citation type="submission" date="2017-03" db="EMBL/GenBank/DDBJ databases">
        <authorList>
            <person name="Safronova V.I."/>
            <person name="Sazanova A.L."/>
            <person name="Chirak E.R."/>
        </authorList>
    </citation>
    <scope>NUCLEOTIDE SEQUENCE [LARGE SCALE GENOMIC DNA]</scope>
    <source>
        <strain evidence="2">Ach-343</strain>
    </source>
</reference>
<accession>A0A2W7BUU9</accession>
<proteinExistence type="predicted"/>